<comment type="caution">
    <text evidence="2">The sequence shown here is derived from an EMBL/GenBank/DDBJ whole genome shotgun (WGS) entry which is preliminary data.</text>
</comment>
<sequence length="88" mass="10089">MLAAETHCSLKYRNPGILNAELDETLNDSKVFQPVGRQTRKYIIPFKRLCTKLPVQPKLPSEPERFLKQKNLSFPRPRPSISLPSKAN</sequence>
<reference evidence="2 3" key="1">
    <citation type="submission" date="2021-06" db="EMBL/GenBank/DDBJ databases">
        <title>Caerostris darwini draft genome.</title>
        <authorList>
            <person name="Kono N."/>
            <person name="Arakawa K."/>
        </authorList>
    </citation>
    <scope>NUCLEOTIDE SEQUENCE [LARGE SCALE GENOMIC DNA]</scope>
</reference>
<evidence type="ECO:0000313" key="2">
    <source>
        <dbReference type="EMBL" id="GIX77202.1"/>
    </source>
</evidence>
<dbReference type="AlphaFoldDB" id="A0AAV4N0Y5"/>
<gene>
    <name evidence="2" type="ORF">CDAR_105521</name>
</gene>
<accession>A0AAV4N0Y5</accession>
<organism evidence="2 3">
    <name type="scientific">Caerostris darwini</name>
    <dbReference type="NCBI Taxonomy" id="1538125"/>
    <lineage>
        <taxon>Eukaryota</taxon>
        <taxon>Metazoa</taxon>
        <taxon>Ecdysozoa</taxon>
        <taxon>Arthropoda</taxon>
        <taxon>Chelicerata</taxon>
        <taxon>Arachnida</taxon>
        <taxon>Araneae</taxon>
        <taxon>Araneomorphae</taxon>
        <taxon>Entelegynae</taxon>
        <taxon>Araneoidea</taxon>
        <taxon>Araneidae</taxon>
        <taxon>Caerostris</taxon>
    </lineage>
</organism>
<name>A0AAV4N0Y5_9ARAC</name>
<protein>
    <submittedName>
        <fullName evidence="2">Uncharacterized protein</fullName>
    </submittedName>
</protein>
<proteinExistence type="predicted"/>
<dbReference type="Proteomes" id="UP001054837">
    <property type="component" value="Unassembled WGS sequence"/>
</dbReference>
<evidence type="ECO:0000313" key="3">
    <source>
        <dbReference type="Proteomes" id="UP001054837"/>
    </source>
</evidence>
<evidence type="ECO:0000256" key="1">
    <source>
        <dbReference type="SAM" id="MobiDB-lite"/>
    </source>
</evidence>
<feature type="region of interest" description="Disordered" evidence="1">
    <location>
        <begin position="61"/>
        <end position="88"/>
    </location>
</feature>
<keyword evidence="3" id="KW-1185">Reference proteome</keyword>
<dbReference type="EMBL" id="BPLQ01000994">
    <property type="protein sequence ID" value="GIX77202.1"/>
    <property type="molecule type" value="Genomic_DNA"/>
</dbReference>